<dbReference type="InterPro" id="IPR029063">
    <property type="entry name" value="SAM-dependent_MTases_sf"/>
</dbReference>
<gene>
    <name evidence="1" type="ORF">A2744_03755</name>
</gene>
<comment type="caution">
    <text evidence="1">The sequence shown here is derived from an EMBL/GenBank/DDBJ whole genome shotgun (WGS) entry which is preliminary data.</text>
</comment>
<evidence type="ECO:0000313" key="2">
    <source>
        <dbReference type="Proteomes" id="UP000178240"/>
    </source>
</evidence>
<dbReference type="SUPFAM" id="SSF53335">
    <property type="entry name" value="S-adenosyl-L-methionine-dependent methyltransferases"/>
    <property type="match status" value="1"/>
</dbReference>
<name>A0A1G1Y2F7_9BACT</name>
<proteinExistence type="predicted"/>
<dbReference type="AlphaFoldDB" id="A0A1G1Y2F7"/>
<evidence type="ECO:0000313" key="1">
    <source>
        <dbReference type="EMBL" id="OGY46533.1"/>
    </source>
</evidence>
<dbReference type="Proteomes" id="UP000178240">
    <property type="component" value="Unassembled WGS sequence"/>
</dbReference>
<sequence>MNLEKKFSLIFGDWVPGVLHTKDYDTFFKNIRCHLKDDGLFIGRECLRPTRQPVDLEKVVKKHYQSYAKKYSFYQTSMHYVYGYKPNAKTAMWNIKAARQAVDQVNQKGLLAKKDYDFMVKALAIEKEASASMMVQADFDRAVSRYFKIITKHHVKEPSSAWYPIYVLKKK</sequence>
<evidence type="ECO:0008006" key="3">
    <source>
        <dbReference type="Google" id="ProtNLM"/>
    </source>
</evidence>
<dbReference type="EMBL" id="MHIE01000003">
    <property type="protein sequence ID" value="OGY46533.1"/>
    <property type="molecule type" value="Genomic_DNA"/>
</dbReference>
<dbReference type="Gene3D" id="3.40.50.150">
    <property type="entry name" value="Vaccinia Virus protein VP39"/>
    <property type="match status" value="1"/>
</dbReference>
<reference evidence="1 2" key="1">
    <citation type="journal article" date="2016" name="Nat. Commun.">
        <title>Thousands of microbial genomes shed light on interconnected biogeochemical processes in an aquifer system.</title>
        <authorList>
            <person name="Anantharaman K."/>
            <person name="Brown C.T."/>
            <person name="Hug L.A."/>
            <person name="Sharon I."/>
            <person name="Castelle C.J."/>
            <person name="Probst A.J."/>
            <person name="Thomas B.C."/>
            <person name="Singh A."/>
            <person name="Wilkins M.J."/>
            <person name="Karaoz U."/>
            <person name="Brodie E.L."/>
            <person name="Williams K.H."/>
            <person name="Hubbard S.S."/>
            <person name="Banfield J.F."/>
        </authorList>
    </citation>
    <scope>NUCLEOTIDE SEQUENCE [LARGE SCALE GENOMIC DNA]</scope>
</reference>
<protein>
    <recommendedName>
        <fullName evidence="3">Methyltransferase type 11 domain-containing protein</fullName>
    </recommendedName>
</protein>
<dbReference type="STRING" id="1797535.A2744_03755"/>
<organism evidence="1 2">
    <name type="scientific">Candidatus Buchananbacteria bacterium RIFCSPHIGHO2_01_FULL_44_11</name>
    <dbReference type="NCBI Taxonomy" id="1797535"/>
    <lineage>
        <taxon>Bacteria</taxon>
        <taxon>Candidatus Buchananiibacteriota</taxon>
    </lineage>
</organism>
<accession>A0A1G1Y2F7</accession>